<dbReference type="PANTHER" id="PTHR34139">
    <property type="entry name" value="UPF0331 PROTEIN MJ0127"/>
    <property type="match status" value="1"/>
</dbReference>
<protein>
    <recommendedName>
        <fullName evidence="9">DUF86 domain-containing protein</fullName>
    </recommendedName>
</protein>
<keyword evidence="2" id="KW-1277">Toxin-antitoxin system</keyword>
<dbReference type="InterPro" id="IPR037038">
    <property type="entry name" value="HepT-like_sf"/>
</dbReference>
<dbReference type="RefSeq" id="WP_069977427.1">
    <property type="nucleotide sequence ID" value="NZ_CP017269.1"/>
</dbReference>
<evidence type="ECO:0000256" key="5">
    <source>
        <dbReference type="ARBA" id="ARBA00022801"/>
    </source>
</evidence>
<gene>
    <name evidence="7" type="ORF">Gferi_13845</name>
</gene>
<dbReference type="Gene3D" id="1.20.120.580">
    <property type="entry name" value="bsu32300-like"/>
    <property type="match status" value="1"/>
</dbReference>
<keyword evidence="5" id="KW-0378">Hydrolase</keyword>
<proteinExistence type="inferred from homology"/>
<evidence type="ECO:0000256" key="3">
    <source>
        <dbReference type="ARBA" id="ARBA00022722"/>
    </source>
</evidence>
<dbReference type="Pfam" id="PF01934">
    <property type="entry name" value="HepT-like"/>
    <property type="match status" value="1"/>
</dbReference>
<evidence type="ECO:0000256" key="1">
    <source>
        <dbReference type="ARBA" id="ARBA00022553"/>
    </source>
</evidence>
<organism evidence="7 8">
    <name type="scientific">Geosporobacter ferrireducens</name>
    <dbReference type="NCBI Taxonomy" id="1424294"/>
    <lineage>
        <taxon>Bacteria</taxon>
        <taxon>Bacillati</taxon>
        <taxon>Bacillota</taxon>
        <taxon>Clostridia</taxon>
        <taxon>Peptostreptococcales</taxon>
        <taxon>Thermotaleaceae</taxon>
        <taxon>Geosporobacter</taxon>
    </lineage>
</organism>
<evidence type="ECO:0000313" key="8">
    <source>
        <dbReference type="Proteomes" id="UP000095743"/>
    </source>
</evidence>
<dbReference type="PANTHER" id="PTHR34139:SF1">
    <property type="entry name" value="RNASE MJ1380-RELATED"/>
    <property type="match status" value="1"/>
</dbReference>
<evidence type="ECO:0000313" key="7">
    <source>
        <dbReference type="EMBL" id="AOT70559.1"/>
    </source>
</evidence>
<dbReference type="GO" id="GO:0000166">
    <property type="term" value="F:nucleotide binding"/>
    <property type="evidence" value="ECO:0007669"/>
    <property type="project" value="UniProtKB-KW"/>
</dbReference>
<accession>A0A1D8GI40</accession>
<dbReference type="InterPro" id="IPR008201">
    <property type="entry name" value="HepT-like"/>
</dbReference>
<dbReference type="Proteomes" id="UP000095743">
    <property type="component" value="Chromosome"/>
</dbReference>
<evidence type="ECO:0000256" key="6">
    <source>
        <dbReference type="ARBA" id="ARBA00024207"/>
    </source>
</evidence>
<dbReference type="EMBL" id="CP017269">
    <property type="protein sequence ID" value="AOT70559.1"/>
    <property type="molecule type" value="Genomic_DNA"/>
</dbReference>
<dbReference type="OrthoDB" id="9810538at2"/>
<keyword evidence="8" id="KW-1185">Reference proteome</keyword>
<dbReference type="InterPro" id="IPR051813">
    <property type="entry name" value="HepT_RNase_toxin"/>
</dbReference>
<keyword evidence="3" id="KW-0540">Nuclease</keyword>
<dbReference type="GO" id="GO:0110001">
    <property type="term" value="C:toxin-antitoxin complex"/>
    <property type="evidence" value="ECO:0007669"/>
    <property type="project" value="InterPro"/>
</dbReference>
<sequence>MQRELKIYIEDIITAIGKIRKYTTGMSKEDLIRNELVQDAVIRNLEVIGEAVKKIPDDIRINYKDIPWKKIAGLRDILIHEYFGVNMNIVWDVIENKLQPLQAAVIELQMNIID</sequence>
<name>A0A1D8GI40_9FIRM</name>
<evidence type="ECO:0000256" key="4">
    <source>
        <dbReference type="ARBA" id="ARBA00022741"/>
    </source>
</evidence>
<evidence type="ECO:0000256" key="2">
    <source>
        <dbReference type="ARBA" id="ARBA00022649"/>
    </source>
</evidence>
<reference evidence="7 8" key="1">
    <citation type="submission" date="2016-09" db="EMBL/GenBank/DDBJ databases">
        <title>Genomic analysis reveals versatility of anaerobic energy metabolism of Geosporobacter ferrireducens IRF9 of phylum Firmicutes.</title>
        <authorList>
            <person name="Kim S.-J."/>
        </authorList>
    </citation>
    <scope>NUCLEOTIDE SEQUENCE [LARGE SCALE GENOMIC DNA]</scope>
    <source>
        <strain evidence="7 8">IRF9</strain>
    </source>
</reference>
<dbReference type="KEGG" id="gfe:Gferi_13845"/>
<dbReference type="STRING" id="1424294.Gferi_13845"/>
<dbReference type="GO" id="GO:0004540">
    <property type="term" value="F:RNA nuclease activity"/>
    <property type="evidence" value="ECO:0007669"/>
    <property type="project" value="InterPro"/>
</dbReference>
<dbReference type="AlphaFoldDB" id="A0A1D8GI40"/>
<keyword evidence="1" id="KW-0597">Phosphoprotein</keyword>
<comment type="similarity">
    <text evidence="6">Belongs to the HepT RNase toxin family.</text>
</comment>
<evidence type="ECO:0008006" key="9">
    <source>
        <dbReference type="Google" id="ProtNLM"/>
    </source>
</evidence>
<keyword evidence="4" id="KW-0547">Nucleotide-binding</keyword>
<dbReference type="GO" id="GO:0016787">
    <property type="term" value="F:hydrolase activity"/>
    <property type="evidence" value="ECO:0007669"/>
    <property type="project" value="UniProtKB-KW"/>
</dbReference>